<evidence type="ECO:0000313" key="3">
    <source>
        <dbReference type="Proteomes" id="UP001055159"/>
    </source>
</evidence>
<protein>
    <submittedName>
        <fullName evidence="1">Uncharacterized protein</fullName>
    </submittedName>
</protein>
<evidence type="ECO:0000313" key="2">
    <source>
        <dbReference type="EMBL" id="ULP35044.1"/>
    </source>
</evidence>
<dbReference type="EMBL" id="JACKRN010000853">
    <property type="protein sequence ID" value="MCV7073298.1"/>
    <property type="molecule type" value="Genomic_DNA"/>
</dbReference>
<reference evidence="1" key="2">
    <citation type="journal article" date="2022" name="BMC Genomics">
        <title>Comparative genome analysis of mycobacteria focusing on tRNA and non-coding RNA.</title>
        <authorList>
            <person name="Behra P.R.K."/>
            <person name="Pettersson B.M.F."/>
            <person name="Ramesh M."/>
            <person name="Das S."/>
            <person name="Dasgupta S."/>
            <person name="Kirsebom L.A."/>
        </authorList>
    </citation>
    <scope>NUCLEOTIDE SEQUENCE</scope>
    <source>
        <strain evidence="1">DSM 45406</strain>
    </source>
</reference>
<sequence>MTRLVIDTNVLKVANGKSEQADPACEEAAGNALQDALRQGVVVLDTEQLAIDEYRKHCSWAGQPGAGDFFFKALTDNIANPSRVHLVDIGAAEDEIDLFVPEALRDFDSDDKKWIALFLEGSADAILNATDSDWAARKADLDSEKVTVRELCANCLNVRRSKPAG</sequence>
<reference evidence="1" key="1">
    <citation type="submission" date="2020-07" db="EMBL/GenBank/DDBJ databases">
        <authorList>
            <person name="Pettersson B.M.F."/>
            <person name="Behra P.R.K."/>
            <person name="Ramesh M."/>
            <person name="Das S."/>
            <person name="Dasgupta S."/>
            <person name="Kirsebom L.A."/>
        </authorList>
    </citation>
    <scope>NUCLEOTIDE SEQUENCE</scope>
    <source>
        <strain evidence="1">DSM 45406</strain>
    </source>
</reference>
<evidence type="ECO:0000313" key="4">
    <source>
        <dbReference type="Proteomes" id="UP001140272"/>
    </source>
</evidence>
<dbReference type="EMBL" id="CP092427">
    <property type="protein sequence ID" value="ULP35044.1"/>
    <property type="molecule type" value="Genomic_DNA"/>
</dbReference>
<organism evidence="1 4">
    <name type="scientific">Mycolicibacterium rufum</name>
    <dbReference type="NCBI Taxonomy" id="318424"/>
    <lineage>
        <taxon>Bacteria</taxon>
        <taxon>Bacillati</taxon>
        <taxon>Actinomycetota</taxon>
        <taxon>Actinomycetes</taxon>
        <taxon>Mycobacteriales</taxon>
        <taxon>Mycobacteriaceae</taxon>
        <taxon>Mycolicibacterium</taxon>
    </lineage>
</organism>
<keyword evidence="3" id="KW-1185">Reference proteome</keyword>
<dbReference type="RefSeq" id="WP_239735294.1">
    <property type="nucleotide sequence ID" value="NZ_CP092427.2"/>
</dbReference>
<evidence type="ECO:0000313" key="1">
    <source>
        <dbReference type="EMBL" id="MCV7073298.1"/>
    </source>
</evidence>
<reference evidence="2" key="3">
    <citation type="submission" date="2022-08" db="EMBL/GenBank/DDBJ databases">
        <title>Whole genome sequencing of non-tuberculosis mycobacteria type-strains.</title>
        <authorList>
            <person name="Igarashi Y."/>
            <person name="Osugi A."/>
            <person name="Mitarai S."/>
        </authorList>
    </citation>
    <scope>NUCLEOTIDE SEQUENCE</scope>
    <source>
        <strain evidence="2">JCM 16372</strain>
    </source>
</reference>
<dbReference type="Proteomes" id="UP001055159">
    <property type="component" value="Chromosome"/>
</dbReference>
<gene>
    <name evidence="1" type="ORF">H7H73_26260</name>
    <name evidence="2" type="ORF">MJO55_17210</name>
</gene>
<dbReference type="AlphaFoldDB" id="A0A9X3BJC5"/>
<dbReference type="Proteomes" id="UP001140272">
    <property type="component" value="Unassembled WGS sequence"/>
</dbReference>
<name>A0A9X3BJC5_9MYCO</name>
<proteinExistence type="predicted"/>
<accession>A0A9X3BJC5</accession>